<keyword evidence="2" id="KW-1185">Reference proteome</keyword>
<proteinExistence type="predicted"/>
<reference evidence="1 2" key="1">
    <citation type="journal article" date="2022" name="DNA Res.">
        <title>Chromosomal-level genome assembly of the orchid tree Bauhinia variegata (Leguminosae; Cercidoideae) supports the allotetraploid origin hypothesis of Bauhinia.</title>
        <authorList>
            <person name="Zhong Y."/>
            <person name="Chen Y."/>
            <person name="Zheng D."/>
            <person name="Pang J."/>
            <person name="Liu Y."/>
            <person name="Luo S."/>
            <person name="Meng S."/>
            <person name="Qian L."/>
            <person name="Wei D."/>
            <person name="Dai S."/>
            <person name="Zhou R."/>
        </authorList>
    </citation>
    <scope>NUCLEOTIDE SEQUENCE [LARGE SCALE GENOMIC DNA]</scope>
    <source>
        <strain evidence="1">BV-YZ2020</strain>
    </source>
</reference>
<name>A0ACB9NP02_BAUVA</name>
<organism evidence="1 2">
    <name type="scientific">Bauhinia variegata</name>
    <name type="common">Purple orchid tree</name>
    <name type="synonym">Phanera variegata</name>
    <dbReference type="NCBI Taxonomy" id="167791"/>
    <lineage>
        <taxon>Eukaryota</taxon>
        <taxon>Viridiplantae</taxon>
        <taxon>Streptophyta</taxon>
        <taxon>Embryophyta</taxon>
        <taxon>Tracheophyta</taxon>
        <taxon>Spermatophyta</taxon>
        <taxon>Magnoliopsida</taxon>
        <taxon>eudicotyledons</taxon>
        <taxon>Gunneridae</taxon>
        <taxon>Pentapetalae</taxon>
        <taxon>rosids</taxon>
        <taxon>fabids</taxon>
        <taxon>Fabales</taxon>
        <taxon>Fabaceae</taxon>
        <taxon>Cercidoideae</taxon>
        <taxon>Cercideae</taxon>
        <taxon>Bauhiniinae</taxon>
        <taxon>Bauhinia</taxon>
    </lineage>
</organism>
<dbReference type="EMBL" id="CM039431">
    <property type="protein sequence ID" value="KAI4336470.1"/>
    <property type="molecule type" value="Genomic_DNA"/>
</dbReference>
<protein>
    <submittedName>
        <fullName evidence="1">Uncharacterized protein</fullName>
    </submittedName>
</protein>
<accession>A0ACB9NP02</accession>
<gene>
    <name evidence="1" type="ORF">L6164_014992</name>
</gene>
<evidence type="ECO:0000313" key="1">
    <source>
        <dbReference type="EMBL" id="KAI4336470.1"/>
    </source>
</evidence>
<sequence length="79" mass="9002">MVPLKLVRSLVLGKTINDPHILSQNRHHDHNRVPSQEAETDCRSKTGSATFSRERTSFFNSYHDTSEACDGNESNRDCR</sequence>
<evidence type="ECO:0000313" key="2">
    <source>
        <dbReference type="Proteomes" id="UP000828941"/>
    </source>
</evidence>
<comment type="caution">
    <text evidence="1">The sequence shown here is derived from an EMBL/GenBank/DDBJ whole genome shotgun (WGS) entry which is preliminary data.</text>
</comment>
<dbReference type="Proteomes" id="UP000828941">
    <property type="component" value="Chromosome 6"/>
</dbReference>